<dbReference type="InterPro" id="IPR038522">
    <property type="entry name" value="T4/T6SS_DotU_sf"/>
</dbReference>
<protein>
    <recommendedName>
        <fullName evidence="6">IcmF-related N-terminal domain-containing protein</fullName>
    </recommendedName>
</protein>
<dbReference type="Gene3D" id="1.25.40.590">
    <property type="entry name" value="Type IV / VI secretion system, DotU"/>
    <property type="match status" value="1"/>
</dbReference>
<name>A0A370KCE0_9GAMM</name>
<feature type="domain" description="Type IV / VI secretion system DotU" evidence="2">
    <location>
        <begin position="35"/>
        <end position="240"/>
    </location>
</feature>
<reference evidence="4 5" key="1">
    <citation type="submission" date="2018-07" db="EMBL/GenBank/DDBJ databases">
        <title>Dyella solisilvae sp. nov., isolated from the pine and broad-leaved mixed forest soil.</title>
        <authorList>
            <person name="Gao Z."/>
            <person name="Qiu L."/>
        </authorList>
    </citation>
    <scope>NUCLEOTIDE SEQUENCE [LARGE SCALE GENOMIC DNA]</scope>
    <source>
        <strain evidence="4 5">DHG54</strain>
    </source>
</reference>
<gene>
    <name evidence="4" type="ORF">DVT68_05795</name>
</gene>
<evidence type="ECO:0000256" key="1">
    <source>
        <dbReference type="SAM" id="Phobius"/>
    </source>
</evidence>
<keyword evidence="1" id="KW-0812">Transmembrane</keyword>
<keyword evidence="5" id="KW-1185">Reference proteome</keyword>
<evidence type="ECO:0000259" key="2">
    <source>
        <dbReference type="Pfam" id="PF09850"/>
    </source>
</evidence>
<comment type="caution">
    <text evidence="4">The sequence shown here is derived from an EMBL/GenBank/DDBJ whole genome shotgun (WGS) entry which is preliminary data.</text>
</comment>
<evidence type="ECO:0000313" key="4">
    <source>
        <dbReference type="EMBL" id="RDJ00317.1"/>
    </source>
</evidence>
<feature type="domain" description="Type VI secretion system component TssM1 N-terminal" evidence="3">
    <location>
        <begin position="393"/>
        <end position="582"/>
    </location>
</feature>
<dbReference type="Pfam" id="PF14331">
    <property type="entry name" value="IcmF-related_N"/>
    <property type="match status" value="1"/>
</dbReference>
<dbReference type="PANTHER" id="PTHR36153:SF1">
    <property type="entry name" value="TYPE VI SECRETION SYSTEM COMPONENT TSSM1"/>
    <property type="match status" value="1"/>
</dbReference>
<evidence type="ECO:0000259" key="3">
    <source>
        <dbReference type="Pfam" id="PF14331"/>
    </source>
</evidence>
<proteinExistence type="predicted"/>
<feature type="transmembrane region" description="Helical" evidence="1">
    <location>
        <begin position="252"/>
        <end position="273"/>
    </location>
</feature>
<accession>A0A370KCE0</accession>
<dbReference type="OrthoDB" id="9758229at2"/>
<organism evidence="4 5">
    <name type="scientific">Dyella solisilvae</name>
    <dbReference type="NCBI Taxonomy" id="1920168"/>
    <lineage>
        <taxon>Bacteria</taxon>
        <taxon>Pseudomonadati</taxon>
        <taxon>Pseudomonadota</taxon>
        <taxon>Gammaproteobacteria</taxon>
        <taxon>Lysobacterales</taxon>
        <taxon>Rhodanobacteraceae</taxon>
        <taxon>Dyella</taxon>
    </lineage>
</organism>
<dbReference type="Pfam" id="PF09850">
    <property type="entry name" value="DotU"/>
    <property type="match status" value="1"/>
</dbReference>
<evidence type="ECO:0000313" key="5">
    <source>
        <dbReference type="Proteomes" id="UP000254711"/>
    </source>
</evidence>
<dbReference type="EMBL" id="QQSY01000001">
    <property type="protein sequence ID" value="RDJ00317.1"/>
    <property type="molecule type" value="Genomic_DNA"/>
</dbReference>
<dbReference type="InterPro" id="IPR053156">
    <property type="entry name" value="T6SS_TssM-like"/>
</dbReference>
<dbReference type="RefSeq" id="WP_114824042.1">
    <property type="nucleotide sequence ID" value="NZ_QQSY01000001.1"/>
</dbReference>
<dbReference type="InterPro" id="IPR017732">
    <property type="entry name" value="T4/T6SS_DotU"/>
</dbReference>
<dbReference type="AlphaFoldDB" id="A0A370KCE0"/>
<dbReference type="PANTHER" id="PTHR36153">
    <property type="entry name" value="INNER MEMBRANE PROTEIN-RELATED"/>
    <property type="match status" value="1"/>
</dbReference>
<feature type="transmembrane region" description="Helical" evidence="1">
    <location>
        <begin position="222"/>
        <end position="240"/>
    </location>
</feature>
<sequence>MNWTDPAESVIAAADWLAGNLQHHHAGVTLGTMRLLECFAPLFSYGLLIDERGGPLSVADGQGLAHDHARALVDQARKMALAAGKPLPHVEKAAFAAVAWFDEVLARQPGVREQGAPLQLSLFHTGNAASEFFDHLASLDSEAEEVREVYSMALLLGFVGQYYYERGDSGELGRIKALHCRPGISASVVLQALQRESITPQPYLWPGSPVHHLSMSWARRRAAPVVTTLLVLLVLVAFVVPAFRQGASAQAWYLAGLAVTVGGALCWGAALAWDRLVLRRAHTRVVAHPDAGYGIVDVWAALADAARHARGALLHPFRRRGAWRRMARNPWLLFLGDSAGQVRNLLQAAAHAPHARALQGDDASRPWHWWMYRALVAVEPASHLVRSSRESQAEDSPWSAALALLARERRKLPLDGMVLCVEANRLLEHMPPGDSPGRRLHDLADEVARRLQLQLPLYVVVTGMDSLPGYASFRAMLPAGSLRKAVGWREPTSQQGRPVAGRMDVQLGATLERLRAIATAALGAQHDAHGRREAFEFLWSLHGLQQGLQLFLAQLFAGESVVGRRLHWCGVYFTAGSRMDAPGGDFVDDLFNRFLPGDWQLARRVAAPVEGGG</sequence>
<keyword evidence="1" id="KW-1133">Transmembrane helix</keyword>
<dbReference type="InterPro" id="IPR025743">
    <property type="entry name" value="TssM1_N"/>
</dbReference>
<keyword evidence="1" id="KW-0472">Membrane</keyword>
<evidence type="ECO:0008006" key="6">
    <source>
        <dbReference type="Google" id="ProtNLM"/>
    </source>
</evidence>
<dbReference type="Proteomes" id="UP000254711">
    <property type="component" value="Unassembled WGS sequence"/>
</dbReference>